<reference evidence="4" key="1">
    <citation type="journal article" date="2019" name="Int. J. Syst. Evol. Microbiol.">
        <title>The Global Catalogue of Microorganisms (GCM) 10K type strain sequencing project: providing services to taxonomists for standard genome sequencing and annotation.</title>
        <authorList>
            <consortium name="The Broad Institute Genomics Platform"/>
            <consortium name="The Broad Institute Genome Sequencing Center for Infectious Disease"/>
            <person name="Wu L."/>
            <person name="Ma J."/>
        </authorList>
    </citation>
    <scope>NUCLEOTIDE SEQUENCE [LARGE SCALE GENOMIC DNA]</scope>
    <source>
        <strain evidence="4">JCM 18050</strain>
    </source>
</reference>
<comment type="caution">
    <text evidence="3">The sequence shown here is derived from an EMBL/GenBank/DDBJ whole genome shotgun (WGS) entry which is preliminary data.</text>
</comment>
<dbReference type="Gene3D" id="2.40.50.200">
    <property type="entry name" value="Bacterial OB-fold"/>
    <property type="match status" value="1"/>
</dbReference>
<dbReference type="Pfam" id="PF04076">
    <property type="entry name" value="BOF"/>
    <property type="match status" value="1"/>
</dbReference>
<evidence type="ECO:0000313" key="3">
    <source>
        <dbReference type="EMBL" id="GAA5108450.1"/>
    </source>
</evidence>
<name>A0ABP9N366_9GAMM</name>
<evidence type="ECO:0000256" key="1">
    <source>
        <dbReference type="ARBA" id="ARBA00022729"/>
    </source>
</evidence>
<dbReference type="InterPro" id="IPR016052">
    <property type="entry name" value="YgiW/YdeI"/>
</dbReference>
<sequence>MKKLIPLVLIATLGMTGVTMANTMPVSGGFNGGTTQAVNGSGFVAGTANVISVEQAKQLQDDAWVTLRGHIIQQVGEKDYIFKDSSGNITVEIDHKRWRGVSVSPIDLVEITGEVDKDWSTVEIDVKQIQIVTVAK</sequence>
<feature type="chain" id="PRO_5046572310" evidence="2">
    <location>
        <begin position="22"/>
        <end position="136"/>
    </location>
</feature>
<organism evidence="3 4">
    <name type="scientific">Orbus sasakiae</name>
    <dbReference type="NCBI Taxonomy" id="1078475"/>
    <lineage>
        <taxon>Bacteria</taxon>
        <taxon>Pseudomonadati</taxon>
        <taxon>Pseudomonadota</taxon>
        <taxon>Gammaproteobacteria</taxon>
        <taxon>Orbales</taxon>
        <taxon>Orbaceae</taxon>
        <taxon>Orbus</taxon>
    </lineage>
</organism>
<dbReference type="NCBIfam" id="TIGR00156">
    <property type="entry name" value="YgiW/YdeI family stress tolerance OB fold protein"/>
    <property type="match status" value="1"/>
</dbReference>
<dbReference type="SUPFAM" id="SSF101756">
    <property type="entry name" value="Hypothetical protein YgiW"/>
    <property type="match status" value="1"/>
</dbReference>
<dbReference type="Proteomes" id="UP001500171">
    <property type="component" value="Unassembled WGS sequence"/>
</dbReference>
<evidence type="ECO:0000313" key="4">
    <source>
        <dbReference type="Proteomes" id="UP001500171"/>
    </source>
</evidence>
<protein>
    <submittedName>
        <fullName evidence="3">YgiW/YdeI family stress tolerance OB fold protein</fullName>
    </submittedName>
</protein>
<dbReference type="PANTHER" id="PTHR36571:SF1">
    <property type="entry name" value="PROTEIN YGIW"/>
    <property type="match status" value="1"/>
</dbReference>
<accession>A0ABP9N366</accession>
<dbReference type="EMBL" id="BAABHY010000001">
    <property type="protein sequence ID" value="GAA5108450.1"/>
    <property type="molecule type" value="Genomic_DNA"/>
</dbReference>
<dbReference type="NCBIfam" id="NF033674">
    <property type="entry name" value="stress_OB_fold"/>
    <property type="match status" value="1"/>
</dbReference>
<proteinExistence type="predicted"/>
<dbReference type="RefSeq" id="WP_345489608.1">
    <property type="nucleotide sequence ID" value="NZ_BAABHY010000001.1"/>
</dbReference>
<evidence type="ECO:0000256" key="2">
    <source>
        <dbReference type="SAM" id="SignalP"/>
    </source>
</evidence>
<dbReference type="InterPro" id="IPR005220">
    <property type="entry name" value="CarO-like"/>
</dbReference>
<dbReference type="InterPro" id="IPR036700">
    <property type="entry name" value="BOBF_sf"/>
</dbReference>
<feature type="signal peptide" evidence="2">
    <location>
        <begin position="1"/>
        <end position="21"/>
    </location>
</feature>
<keyword evidence="4" id="KW-1185">Reference proteome</keyword>
<gene>
    <name evidence="3" type="ORF">GCM10023211_10770</name>
</gene>
<dbReference type="PANTHER" id="PTHR36571">
    <property type="entry name" value="PROTEIN YGIW"/>
    <property type="match status" value="1"/>
</dbReference>
<keyword evidence="1 2" id="KW-0732">Signal</keyword>